<protein>
    <submittedName>
        <fullName evidence="1">Putative ovule protein</fullName>
    </submittedName>
</protein>
<proteinExistence type="predicted"/>
<feature type="non-terminal residue" evidence="1">
    <location>
        <position position="1"/>
    </location>
</feature>
<name>A0A0V0GTN3_SOLCH</name>
<sequence>GLPVYHNGMEDFSCCINSYELVDINFKGCPLTLWKGRSDQGCIFKISNRMWSINFFLGEWDMWN</sequence>
<reference evidence="1" key="1">
    <citation type="submission" date="2015-12" db="EMBL/GenBank/DDBJ databases">
        <title>Gene expression during late stages of embryo sac development: a critical building block for successful pollen-pistil interactions.</title>
        <authorList>
            <person name="Liu Y."/>
            <person name="Joly V."/>
            <person name="Sabar M."/>
            <person name="Matton D.P."/>
        </authorList>
    </citation>
    <scope>NUCLEOTIDE SEQUENCE</scope>
</reference>
<dbReference type="EMBL" id="GEDG01032047">
    <property type="protein sequence ID" value="JAP11031.1"/>
    <property type="molecule type" value="Transcribed_RNA"/>
</dbReference>
<organism evidence="1">
    <name type="scientific">Solanum chacoense</name>
    <name type="common">Chaco potato</name>
    <dbReference type="NCBI Taxonomy" id="4108"/>
    <lineage>
        <taxon>Eukaryota</taxon>
        <taxon>Viridiplantae</taxon>
        <taxon>Streptophyta</taxon>
        <taxon>Embryophyta</taxon>
        <taxon>Tracheophyta</taxon>
        <taxon>Spermatophyta</taxon>
        <taxon>Magnoliopsida</taxon>
        <taxon>eudicotyledons</taxon>
        <taxon>Gunneridae</taxon>
        <taxon>Pentapetalae</taxon>
        <taxon>asterids</taxon>
        <taxon>lamiids</taxon>
        <taxon>Solanales</taxon>
        <taxon>Solanaceae</taxon>
        <taxon>Solanoideae</taxon>
        <taxon>Solaneae</taxon>
        <taxon>Solanum</taxon>
    </lineage>
</organism>
<dbReference type="AlphaFoldDB" id="A0A0V0GTN3"/>
<accession>A0A0V0GTN3</accession>
<evidence type="ECO:0000313" key="1">
    <source>
        <dbReference type="EMBL" id="JAP11031.1"/>
    </source>
</evidence>